<feature type="region of interest" description="Disordered" evidence="1">
    <location>
        <begin position="199"/>
        <end position="219"/>
    </location>
</feature>
<protein>
    <submittedName>
        <fullName evidence="3">Uncharacterized protein</fullName>
    </submittedName>
</protein>
<dbReference type="Proteomes" id="UP000241206">
    <property type="component" value="Unassembled WGS sequence"/>
</dbReference>
<keyword evidence="4" id="KW-1185">Reference proteome</keyword>
<organism evidence="3 4">
    <name type="scientific">Edaphosphingomonas fennica</name>
    <dbReference type="NCBI Taxonomy" id="114404"/>
    <lineage>
        <taxon>Bacteria</taxon>
        <taxon>Pseudomonadati</taxon>
        <taxon>Pseudomonadota</taxon>
        <taxon>Alphaproteobacteria</taxon>
        <taxon>Sphingomonadales</taxon>
        <taxon>Rhizorhabdaceae</taxon>
        <taxon>Edaphosphingomonas</taxon>
    </lineage>
</organism>
<evidence type="ECO:0000256" key="2">
    <source>
        <dbReference type="SAM" id="Phobius"/>
    </source>
</evidence>
<dbReference type="EMBL" id="PHHF01000085">
    <property type="protein sequence ID" value="PTD15915.1"/>
    <property type="molecule type" value="Genomic_DNA"/>
</dbReference>
<gene>
    <name evidence="3" type="ORF">CV103_21540</name>
</gene>
<keyword evidence="2" id="KW-0472">Membrane</keyword>
<reference evidence="3 4" key="1">
    <citation type="submission" date="2017-11" db="EMBL/GenBank/DDBJ databases">
        <title>Sphingomonas oleivorans sp. nov., isolated from oil-contaminated soil.</title>
        <authorList>
            <person name="Wang L."/>
            <person name="Chen L."/>
        </authorList>
    </citation>
    <scope>NUCLEOTIDE SEQUENCE [LARGE SCALE GENOMIC DNA]</scope>
    <source>
        <strain evidence="3 4">K101</strain>
    </source>
</reference>
<feature type="transmembrane region" description="Helical" evidence="2">
    <location>
        <begin position="58"/>
        <end position="79"/>
    </location>
</feature>
<proteinExistence type="predicted"/>
<name>A0A2T4HJE8_9SPHN</name>
<sequence>MGLDDRDYMRERYRARSGATKWSDRAGRVEGAWFDPVNRGFDYQKGRFRGARRGRGSLLRWLPFALSLLLIAIPAYYSLKREGWLPDTRPGLAFPESGSVTIGPGVRPKSATARLTVTTSNANAVVQLFEPESGRHILSLYVRKNEQTTTVVPPGTYRMKIVEGQRWHGPKDFFGSSTTYEVVAQLMTFTELEGHQIDLNRRPNGNLPTRPNWSAPAPL</sequence>
<evidence type="ECO:0000313" key="3">
    <source>
        <dbReference type="EMBL" id="PTD15915.1"/>
    </source>
</evidence>
<accession>A0A2T4HJE8</accession>
<evidence type="ECO:0000256" key="1">
    <source>
        <dbReference type="SAM" id="MobiDB-lite"/>
    </source>
</evidence>
<dbReference type="RefSeq" id="WP_107396178.1">
    <property type="nucleotide sequence ID" value="NZ_PHHF01000085.1"/>
</dbReference>
<keyword evidence="2" id="KW-1133">Transmembrane helix</keyword>
<evidence type="ECO:0000313" key="4">
    <source>
        <dbReference type="Proteomes" id="UP000241206"/>
    </source>
</evidence>
<dbReference type="AlphaFoldDB" id="A0A2T4HJE8"/>
<keyword evidence="2" id="KW-0812">Transmembrane</keyword>
<comment type="caution">
    <text evidence="3">The sequence shown here is derived from an EMBL/GenBank/DDBJ whole genome shotgun (WGS) entry which is preliminary data.</text>
</comment>